<evidence type="ECO:0000313" key="3">
    <source>
        <dbReference type="Proteomes" id="UP000238296"/>
    </source>
</evidence>
<feature type="region of interest" description="Disordered" evidence="1">
    <location>
        <begin position="1"/>
        <end position="31"/>
    </location>
</feature>
<evidence type="ECO:0000256" key="1">
    <source>
        <dbReference type="SAM" id="MobiDB-lite"/>
    </source>
</evidence>
<protein>
    <submittedName>
        <fullName evidence="2">Uncharacterized protein</fullName>
    </submittedName>
</protein>
<gene>
    <name evidence="2" type="ORF">C1Y40_00335</name>
</gene>
<proteinExistence type="predicted"/>
<name>A0A2S8BS36_9MYCO</name>
<reference evidence="2 3" key="1">
    <citation type="journal article" date="2017" name="Int. J. Syst. Evol. Microbiol.">
        <title>Mycobacterium talmoniae sp. nov., a slowly growing mycobacterium isolated from human respiratory samples.</title>
        <authorList>
            <person name="Davidson R.M."/>
            <person name="DeGroote M.A."/>
            <person name="Marola J.L."/>
            <person name="Buss S."/>
            <person name="Jones V."/>
            <person name="McNeil M.R."/>
            <person name="Freifeld A.G."/>
            <person name="Elaine Epperson L."/>
            <person name="Hasan N.A."/>
            <person name="Jackson M."/>
            <person name="Iwen P.C."/>
            <person name="Salfinger M."/>
            <person name="Strong M."/>
        </authorList>
    </citation>
    <scope>NUCLEOTIDE SEQUENCE [LARGE SCALE GENOMIC DNA]</scope>
    <source>
        <strain evidence="2 3">ATCC BAA-2683</strain>
    </source>
</reference>
<sequence length="265" mass="27778">MLGLRAFDQGRGDQRVGGAQPERRAVAGQHAHPAGRFAGMADPAAVEDHPVAEQRPLVTFDEFADGVFDLDRVLLGGPPPAPHQPPEVGVDGDAGDIEGIAEDDVGGFAAHPGQGDQLGHGGRHLPVEPFHQSLPEADQRGCLVTEETGGADEVFELGAVGLGVVQRGPIAGEQRRGGQVDALIGALRRQDGGHRQLERRGEVQLATHFRKRLRQCAIHPTGPAHQPDAGLFGPPPGQFVARGGGRRSSTGGRLGHGHLRQGTNS</sequence>
<dbReference type="AlphaFoldDB" id="A0A2S8BS36"/>
<accession>A0A2S8BS36</accession>
<dbReference type="Proteomes" id="UP000238296">
    <property type="component" value="Unassembled WGS sequence"/>
</dbReference>
<evidence type="ECO:0000313" key="2">
    <source>
        <dbReference type="EMBL" id="PQM49443.1"/>
    </source>
</evidence>
<organism evidence="2 3">
    <name type="scientific">Mycobacterium talmoniae</name>
    <dbReference type="NCBI Taxonomy" id="1858794"/>
    <lineage>
        <taxon>Bacteria</taxon>
        <taxon>Bacillati</taxon>
        <taxon>Actinomycetota</taxon>
        <taxon>Actinomycetes</taxon>
        <taxon>Mycobacteriales</taxon>
        <taxon>Mycobacteriaceae</taxon>
        <taxon>Mycobacterium</taxon>
    </lineage>
</organism>
<dbReference type="EMBL" id="PPEA01000054">
    <property type="protein sequence ID" value="PQM49443.1"/>
    <property type="molecule type" value="Genomic_DNA"/>
</dbReference>
<comment type="caution">
    <text evidence="2">The sequence shown here is derived from an EMBL/GenBank/DDBJ whole genome shotgun (WGS) entry which is preliminary data.</text>
</comment>
<feature type="region of interest" description="Disordered" evidence="1">
    <location>
        <begin position="238"/>
        <end position="265"/>
    </location>
</feature>